<dbReference type="SUPFAM" id="SSF53474">
    <property type="entry name" value="alpha/beta-Hydrolases"/>
    <property type="match status" value="1"/>
</dbReference>
<protein>
    <recommendedName>
        <fullName evidence="2">AB hydrolase-1 domain-containing protein</fullName>
    </recommendedName>
</protein>
<evidence type="ECO:0000313" key="4">
    <source>
        <dbReference type="Proteomes" id="UP000654922"/>
    </source>
</evidence>
<name>A0A8H6PQ22_9EURO</name>
<proteinExistence type="predicted"/>
<gene>
    <name evidence="3" type="ORF">CNMCM5623_003902</name>
</gene>
<dbReference type="GO" id="GO:0016020">
    <property type="term" value="C:membrane"/>
    <property type="evidence" value="ECO:0007669"/>
    <property type="project" value="TreeGrafter"/>
</dbReference>
<evidence type="ECO:0000313" key="3">
    <source>
        <dbReference type="EMBL" id="KAF7158738.1"/>
    </source>
</evidence>
<dbReference type="InterPro" id="IPR050266">
    <property type="entry name" value="AB_hydrolase_sf"/>
</dbReference>
<dbReference type="AlphaFoldDB" id="A0A8H6PQ22"/>
<accession>A0A8H6PQ22</accession>
<dbReference type="Gene3D" id="3.40.50.1820">
    <property type="entry name" value="alpha/beta hydrolase"/>
    <property type="match status" value="1"/>
</dbReference>
<keyword evidence="1" id="KW-1133">Transmembrane helix</keyword>
<dbReference type="OrthoDB" id="408373at2759"/>
<dbReference type="InterPro" id="IPR029058">
    <property type="entry name" value="AB_hydrolase_fold"/>
</dbReference>
<dbReference type="InterPro" id="IPR000073">
    <property type="entry name" value="AB_hydrolase_1"/>
</dbReference>
<keyword evidence="1" id="KW-0812">Transmembrane</keyword>
<evidence type="ECO:0000259" key="2">
    <source>
        <dbReference type="Pfam" id="PF00561"/>
    </source>
</evidence>
<feature type="domain" description="AB hydrolase-1" evidence="2">
    <location>
        <begin position="22"/>
        <end position="123"/>
    </location>
</feature>
<dbReference type="Pfam" id="PF00561">
    <property type="entry name" value="Abhydrolase_1"/>
    <property type="match status" value="1"/>
</dbReference>
<keyword evidence="1" id="KW-0472">Membrane</keyword>
<dbReference type="PRINTS" id="PR00111">
    <property type="entry name" value="ABHYDROLASE"/>
</dbReference>
<evidence type="ECO:0000256" key="1">
    <source>
        <dbReference type="SAM" id="Phobius"/>
    </source>
</evidence>
<sequence>MPFAPTDDKQEIYYELHGSTGPILMMVSGYMGIIDIWKPLLARLSNRYRCVVHDNRGFGRSSKPESANAYSISRHAEDVNSILMALKTEEKIAMVTHSNGGNIAAAYCLAHPERVAAIISSGMYFDGVLARPFLPLDTLTYRTDEPSQVVAFYAQIGLTDEIALEAAKWPAYARCHNAKALLDFNIGDGYTRIKAPMLLIHGDQDPATPLESLVKPIQQAVPSCWLHVLKGVKHFPPTEAPEKMEKLIDGFVSEHCA</sequence>
<dbReference type="PANTHER" id="PTHR43798:SF33">
    <property type="entry name" value="HYDROLASE, PUTATIVE (AFU_ORTHOLOGUE AFUA_2G14860)-RELATED"/>
    <property type="match status" value="1"/>
</dbReference>
<dbReference type="PANTHER" id="PTHR43798">
    <property type="entry name" value="MONOACYLGLYCEROL LIPASE"/>
    <property type="match status" value="1"/>
</dbReference>
<comment type="caution">
    <text evidence="3">The sequence shown here is derived from an EMBL/GenBank/DDBJ whole genome shotgun (WGS) entry which is preliminary data.</text>
</comment>
<dbReference type="EMBL" id="JACBAE010001384">
    <property type="protein sequence ID" value="KAF7158738.1"/>
    <property type="molecule type" value="Genomic_DNA"/>
</dbReference>
<organism evidence="3 4">
    <name type="scientific">Aspergillus felis</name>
    <dbReference type="NCBI Taxonomy" id="1287682"/>
    <lineage>
        <taxon>Eukaryota</taxon>
        <taxon>Fungi</taxon>
        <taxon>Dikarya</taxon>
        <taxon>Ascomycota</taxon>
        <taxon>Pezizomycotina</taxon>
        <taxon>Eurotiomycetes</taxon>
        <taxon>Eurotiomycetidae</taxon>
        <taxon>Eurotiales</taxon>
        <taxon>Aspergillaceae</taxon>
        <taxon>Aspergillus</taxon>
        <taxon>Aspergillus subgen. Fumigati</taxon>
    </lineage>
</organism>
<reference evidence="3" key="1">
    <citation type="submission" date="2020-06" db="EMBL/GenBank/DDBJ databases">
        <title>Draft genome sequences of strains closely related to Aspergillus parafelis and Aspergillus hiratsukae.</title>
        <authorList>
            <person name="Dos Santos R.A.C."/>
            <person name="Rivero-Menendez O."/>
            <person name="Steenwyk J.L."/>
            <person name="Mead M.E."/>
            <person name="Goldman G.H."/>
            <person name="Alastruey-Izquierdo A."/>
            <person name="Rokas A."/>
        </authorList>
    </citation>
    <scope>NUCLEOTIDE SEQUENCE</scope>
    <source>
        <strain evidence="3">CNM-CM5623</strain>
    </source>
</reference>
<feature type="transmembrane region" description="Helical" evidence="1">
    <location>
        <begin position="20"/>
        <end position="37"/>
    </location>
</feature>
<dbReference type="Proteomes" id="UP000654922">
    <property type="component" value="Unassembled WGS sequence"/>
</dbReference>